<dbReference type="STRING" id="984262.SGRA_2937"/>
<organism evidence="1 2">
    <name type="scientific">Saprospira grandis (strain Lewin)</name>
    <dbReference type="NCBI Taxonomy" id="984262"/>
    <lineage>
        <taxon>Bacteria</taxon>
        <taxon>Pseudomonadati</taxon>
        <taxon>Bacteroidota</taxon>
        <taxon>Saprospiria</taxon>
        <taxon>Saprospirales</taxon>
        <taxon>Saprospiraceae</taxon>
        <taxon>Saprospira</taxon>
    </lineage>
</organism>
<dbReference type="EMBL" id="CP002831">
    <property type="protein sequence ID" value="AFC25665.1"/>
    <property type="molecule type" value="Genomic_DNA"/>
</dbReference>
<sequence length="53" mass="6006">MGLFYWPYRLRGWSRAAEGGRPKAFEAKRKSLQGRADLRAAQWPDPSEASGQP</sequence>
<evidence type="ECO:0000313" key="2">
    <source>
        <dbReference type="Proteomes" id="UP000007519"/>
    </source>
</evidence>
<dbReference type="Proteomes" id="UP000007519">
    <property type="component" value="Chromosome"/>
</dbReference>
<reference evidence="1 2" key="1">
    <citation type="journal article" date="2012" name="Stand. Genomic Sci.">
        <title>Complete genome sequencing and analysis of Saprospira grandis str. Lewin, a predatory marine bacterium.</title>
        <authorList>
            <person name="Saw J.H."/>
            <person name="Yuryev A."/>
            <person name="Kanbe M."/>
            <person name="Hou S."/>
            <person name="Young A.G."/>
            <person name="Aizawa S."/>
            <person name="Alam M."/>
        </authorList>
    </citation>
    <scope>NUCLEOTIDE SEQUENCE [LARGE SCALE GENOMIC DNA]</scope>
    <source>
        <strain evidence="1 2">Lewin</strain>
    </source>
</reference>
<name>H6LAS2_SAPGL</name>
<dbReference type="KEGG" id="sgn:SGRA_2937"/>
<gene>
    <name evidence="1" type="ordered locus">SGRA_2937</name>
</gene>
<dbReference type="AlphaFoldDB" id="H6LAS2"/>
<dbReference type="eggNOG" id="COG1054">
    <property type="taxonomic scope" value="Bacteria"/>
</dbReference>
<protein>
    <submittedName>
        <fullName evidence="1">Uncharacterized protein</fullName>
    </submittedName>
</protein>
<keyword evidence="2" id="KW-1185">Reference proteome</keyword>
<accession>H6LAS2</accession>
<evidence type="ECO:0000313" key="1">
    <source>
        <dbReference type="EMBL" id="AFC25665.1"/>
    </source>
</evidence>
<dbReference type="HOGENOM" id="CLU_3066077_0_0_10"/>
<proteinExistence type="predicted"/>